<protein>
    <recommendedName>
        <fullName evidence="2">DUF7605 domain-containing protein</fullName>
    </recommendedName>
</protein>
<accession>A0ABR0ETS3</accession>
<evidence type="ECO:0000259" key="2">
    <source>
        <dbReference type="Pfam" id="PF24564"/>
    </source>
</evidence>
<proteinExistence type="predicted"/>
<dbReference type="SUPFAM" id="SSF52540">
    <property type="entry name" value="P-loop containing nucleoside triphosphate hydrolases"/>
    <property type="match status" value="1"/>
</dbReference>
<comment type="caution">
    <text evidence="3">The sequence shown here is derived from an EMBL/GenBank/DDBJ whole genome shotgun (WGS) entry which is preliminary data.</text>
</comment>
<reference evidence="3 4" key="1">
    <citation type="journal article" date="2023" name="G3 (Bethesda)">
        <title>A chromosome-level genome assembly of Zasmidium syzygii isolated from banana leaves.</title>
        <authorList>
            <person name="van Westerhoven A.C."/>
            <person name="Mehrabi R."/>
            <person name="Talebi R."/>
            <person name="Steentjes M.B.F."/>
            <person name="Corcolon B."/>
            <person name="Chong P.A."/>
            <person name="Kema G.H.J."/>
            <person name="Seidl M.F."/>
        </authorList>
    </citation>
    <scope>NUCLEOTIDE SEQUENCE [LARGE SCALE GENOMIC DNA]</scope>
    <source>
        <strain evidence="3 4">P124</strain>
    </source>
</reference>
<name>A0ABR0ETS3_ZASCE</name>
<sequence>MASLPPGATAKRPFPSDDDFKQEDDDIASVSSDGLFVSQPNQEQALDSDADDTADRASANGDSDDDSDDDEDVGYSELSEPLPHFAAYDPKVAGIKQRLFSIAKHADEILCGNSCSTEEVAKLRRKTTQVLKAPEGEREMIGLVGNAGQGKSSFVNTISDRPRLAKALDIGKSVTYVVMVYQKASDDQRLPFSARVEYFDLATIGKLLEEAIADWQAFYFDEQDGWSNDERKYRKDRARTTLSIFQALFRQMDEFSTLEKAKENLHKICRTNSTPGRKVAMLVEQVEKVMSQHFPPGKYEAYHEANTQDELRELLDPALREDDDGEEEVLWPLVKKVIIGVRGSRVLDRWSIADLPGLTDTHKVRVDATLNHINECNDLFVCARLGRIVTNPNVHDLAQKYGHAFQNKLSIIATKCDENIGPEEVRDLARKQSKLKKAEAQWKQTTTAIKGQIKYLESRKKKSKKSENPSGRLQEIADLSATRKKLDDEWWEKVVEARNSQVTPQLQREIQQHLPADSHLPVFCVSNTHYEALKDESLQDAKFQLSAQGTGVPGLRRHLLALAAPPEFQTLLNFIDHEFTVFMGGCELWAGNGLVEGRAQLISVIKQPLELIPGMFAECLSDIQDEASIVVLDPLRNNQSSFAGLATAVVTDNLAKRHWATVQAFIRRYGNHSTSSMQESWNELFTAAVRLFLNENWATFAKSAKARMLALETQTLATVSSIMQLLDREEAALSLPTEPFGKSLEARVEGLRQNFRTAEQTLSQGLRTVLLHATVDGPRNYFAGAMQKAYELCQEEKGTGVKARCIGILKGHISLQSPFAKMFDSMQQGINEVYEPVMSNLQDKVKETFENIEEDFASMIRDKKQSAAEAPIRQEIKAWLPEAKAEFAAIKNDVKKLQARYPQEA</sequence>
<evidence type="ECO:0000313" key="3">
    <source>
        <dbReference type="EMBL" id="KAK4504670.1"/>
    </source>
</evidence>
<dbReference type="InterPro" id="IPR056024">
    <property type="entry name" value="DUF7605"/>
</dbReference>
<organism evidence="3 4">
    <name type="scientific">Zasmidium cellare</name>
    <name type="common">Wine cellar mold</name>
    <name type="synonym">Racodium cellare</name>
    <dbReference type="NCBI Taxonomy" id="395010"/>
    <lineage>
        <taxon>Eukaryota</taxon>
        <taxon>Fungi</taxon>
        <taxon>Dikarya</taxon>
        <taxon>Ascomycota</taxon>
        <taxon>Pezizomycotina</taxon>
        <taxon>Dothideomycetes</taxon>
        <taxon>Dothideomycetidae</taxon>
        <taxon>Mycosphaerellales</taxon>
        <taxon>Mycosphaerellaceae</taxon>
        <taxon>Zasmidium</taxon>
    </lineage>
</organism>
<evidence type="ECO:0000256" key="1">
    <source>
        <dbReference type="SAM" id="MobiDB-lite"/>
    </source>
</evidence>
<dbReference type="Pfam" id="PF24564">
    <property type="entry name" value="DUF7605"/>
    <property type="match status" value="1"/>
</dbReference>
<dbReference type="Proteomes" id="UP001305779">
    <property type="component" value="Unassembled WGS sequence"/>
</dbReference>
<feature type="region of interest" description="Disordered" evidence="1">
    <location>
        <begin position="1"/>
        <end position="80"/>
    </location>
</feature>
<gene>
    <name evidence="3" type="ORF">PRZ48_002631</name>
</gene>
<dbReference type="EMBL" id="JAXOVC010000002">
    <property type="protein sequence ID" value="KAK4504670.1"/>
    <property type="molecule type" value="Genomic_DNA"/>
</dbReference>
<evidence type="ECO:0000313" key="4">
    <source>
        <dbReference type="Proteomes" id="UP001305779"/>
    </source>
</evidence>
<dbReference type="InterPro" id="IPR027417">
    <property type="entry name" value="P-loop_NTPase"/>
</dbReference>
<dbReference type="PANTHER" id="PTHR36681">
    <property type="entry name" value="NUCLEAR GTPASE, GERMINAL CENTER-ASSOCIATED, TANDEM DUPLICATE 3"/>
    <property type="match status" value="1"/>
</dbReference>
<feature type="compositionally biased region" description="Acidic residues" evidence="1">
    <location>
        <begin position="62"/>
        <end position="74"/>
    </location>
</feature>
<dbReference type="Gene3D" id="3.40.50.300">
    <property type="entry name" value="P-loop containing nucleotide triphosphate hydrolases"/>
    <property type="match status" value="1"/>
</dbReference>
<keyword evidence="4" id="KW-1185">Reference proteome</keyword>
<feature type="domain" description="DUF7605" evidence="2">
    <location>
        <begin position="654"/>
        <end position="819"/>
    </location>
</feature>
<dbReference type="PANTHER" id="PTHR36681:SF3">
    <property type="entry name" value="NUCLEAR GTPASE, GERMINAL CENTER-ASSOCIATED, TANDEM DUPLICATE 3"/>
    <property type="match status" value="1"/>
</dbReference>